<dbReference type="PaxDb" id="7159-AAEL004537-PA"/>
<reference evidence="1" key="3">
    <citation type="submission" date="2012-09" db="EMBL/GenBank/DDBJ databases">
        <authorList>
            <consortium name="VectorBase"/>
        </authorList>
    </citation>
    <scope>NUCLEOTIDE SEQUENCE</scope>
    <source>
        <strain evidence="1">Liverpool</strain>
    </source>
</reference>
<dbReference type="EMBL" id="CH477307">
    <property type="protein sequence ID" value="EAT44066.1"/>
    <property type="molecule type" value="Genomic_DNA"/>
</dbReference>
<sequence length="121" mass="14157">VEFVGRFRSAIVIWKESVEVPVRWTDRSAIRRFCGRVRSERWSVPPLASRLATSSTPDHPEKILASYVVAQSAVHRRRPFHHPSIERPVSKNVEPARLSGWIWCQPSAFYWTRSSLRTMEW</sequence>
<dbReference type="HOGENOM" id="CLU_2043819_0_0_1"/>
<feature type="non-terminal residue" evidence="1">
    <location>
        <position position="1"/>
    </location>
</feature>
<reference evidence="1" key="2">
    <citation type="journal article" date="2007" name="Science">
        <title>Genome sequence of Aedes aegypti, a major arbovirus vector.</title>
        <authorList>
            <person name="Nene V."/>
            <person name="Wortman J.R."/>
            <person name="Lawson D."/>
            <person name="Haas B."/>
            <person name="Kodira C."/>
            <person name="Tu Z.J."/>
            <person name="Loftus B."/>
            <person name="Xi Z."/>
            <person name="Megy K."/>
            <person name="Grabherr M."/>
            <person name="Ren Q."/>
            <person name="Zdobnov E.M."/>
            <person name="Lobo N.F."/>
            <person name="Campbell K.S."/>
            <person name="Brown S.E."/>
            <person name="Bonaldo M.F."/>
            <person name="Zhu J."/>
            <person name="Sinkins S.P."/>
            <person name="Hogenkamp D.G."/>
            <person name="Amedeo P."/>
            <person name="Arensburger P."/>
            <person name="Atkinson P.W."/>
            <person name="Bidwell S."/>
            <person name="Biedler J."/>
            <person name="Birney E."/>
            <person name="Bruggner R.V."/>
            <person name="Costas J."/>
            <person name="Coy M.R."/>
            <person name="Crabtree J."/>
            <person name="Crawford M."/>
            <person name="Debruyn B."/>
            <person name="Decaprio D."/>
            <person name="Eiglmeier K."/>
            <person name="Eisenstadt E."/>
            <person name="El-Dorry H."/>
            <person name="Gelbart W.M."/>
            <person name="Gomes S.L."/>
            <person name="Hammond M."/>
            <person name="Hannick L.I."/>
            <person name="Hogan J.R."/>
            <person name="Holmes M.H."/>
            <person name="Jaffe D."/>
            <person name="Johnston J.S."/>
            <person name="Kennedy R.C."/>
            <person name="Koo H."/>
            <person name="Kravitz S."/>
            <person name="Kriventseva E.V."/>
            <person name="Kulp D."/>
            <person name="Labutti K."/>
            <person name="Lee E."/>
            <person name="Li S."/>
            <person name="Lovin D.D."/>
            <person name="Mao C."/>
            <person name="Mauceli E."/>
            <person name="Menck C.F."/>
            <person name="Miller J.R."/>
            <person name="Montgomery P."/>
            <person name="Mori A."/>
            <person name="Nascimento A.L."/>
            <person name="Naveira H.F."/>
            <person name="Nusbaum C."/>
            <person name="O'leary S."/>
            <person name="Orvis J."/>
            <person name="Pertea M."/>
            <person name="Quesneville H."/>
            <person name="Reidenbach K.R."/>
            <person name="Rogers Y.H."/>
            <person name="Roth C.W."/>
            <person name="Schneider J.R."/>
            <person name="Schatz M."/>
            <person name="Shumway M."/>
            <person name="Stanke M."/>
            <person name="Stinson E.O."/>
            <person name="Tubio J.M."/>
            <person name="Vanzee J.P."/>
            <person name="Verjovski-Almeida S."/>
            <person name="Werner D."/>
            <person name="White O."/>
            <person name="Wyder S."/>
            <person name="Zeng Q."/>
            <person name="Zhao Q."/>
            <person name="Zhao Y."/>
            <person name="Hill C.A."/>
            <person name="Raikhel A.S."/>
            <person name="Soares M.B."/>
            <person name="Knudson D.L."/>
            <person name="Lee N.H."/>
            <person name="Galagan J."/>
            <person name="Salzberg S.L."/>
            <person name="Paulsen I.T."/>
            <person name="Dimopoulos G."/>
            <person name="Collins F.H."/>
            <person name="Birren B."/>
            <person name="Fraser-Liggett C.M."/>
            <person name="Severson D.W."/>
        </authorList>
    </citation>
    <scope>NUCLEOTIDE SEQUENCE [LARGE SCALE GENOMIC DNA]</scope>
    <source>
        <strain evidence="1">Liverpool</strain>
    </source>
</reference>
<organism evidence="1 2">
    <name type="scientific">Aedes aegypti</name>
    <name type="common">Yellowfever mosquito</name>
    <name type="synonym">Culex aegypti</name>
    <dbReference type="NCBI Taxonomy" id="7159"/>
    <lineage>
        <taxon>Eukaryota</taxon>
        <taxon>Metazoa</taxon>
        <taxon>Ecdysozoa</taxon>
        <taxon>Arthropoda</taxon>
        <taxon>Hexapoda</taxon>
        <taxon>Insecta</taxon>
        <taxon>Pterygota</taxon>
        <taxon>Neoptera</taxon>
        <taxon>Endopterygota</taxon>
        <taxon>Diptera</taxon>
        <taxon>Nematocera</taxon>
        <taxon>Culicoidea</taxon>
        <taxon>Culicidae</taxon>
        <taxon>Culicinae</taxon>
        <taxon>Aedini</taxon>
        <taxon>Aedes</taxon>
        <taxon>Stegomyia</taxon>
    </lineage>
</organism>
<dbReference type="Proteomes" id="UP000682892">
    <property type="component" value="Chromosome 2"/>
</dbReference>
<name>Q17CN1_AEDAE</name>
<evidence type="ECO:0000313" key="1">
    <source>
        <dbReference type="EMBL" id="EAT44066.1"/>
    </source>
</evidence>
<accession>Q17CN1</accession>
<proteinExistence type="predicted"/>
<protein>
    <submittedName>
        <fullName evidence="1">AAEL004537-PA</fullName>
    </submittedName>
</protein>
<gene>
    <name evidence="1" type="ORF">AaeL_AAEL004537</name>
</gene>
<dbReference type="AlphaFoldDB" id="Q17CN1"/>
<reference evidence="1" key="1">
    <citation type="submission" date="2005-10" db="EMBL/GenBank/DDBJ databases">
        <authorList>
            <person name="Loftus B.J."/>
            <person name="Nene V.M."/>
            <person name="Hannick L.I."/>
            <person name="Bidwell S."/>
            <person name="Haas B."/>
            <person name="Amedeo P."/>
            <person name="Orvis J."/>
            <person name="Wortman J.R."/>
            <person name="White O.R."/>
            <person name="Salzberg S."/>
            <person name="Shumway M."/>
            <person name="Koo H."/>
            <person name="Zhao Y."/>
            <person name="Holmes M."/>
            <person name="Miller J."/>
            <person name="Schatz M."/>
            <person name="Pop M."/>
            <person name="Pai G."/>
            <person name="Utterback T."/>
            <person name="Rogers Y.-H."/>
            <person name="Kravitz S."/>
            <person name="Fraser C.M."/>
        </authorList>
    </citation>
    <scope>NUCLEOTIDE SEQUENCE</scope>
    <source>
        <strain evidence="1">Liverpool</strain>
    </source>
</reference>
<evidence type="ECO:0000313" key="2">
    <source>
        <dbReference type="Proteomes" id="UP000682892"/>
    </source>
</evidence>